<comment type="caution">
    <text evidence="1">The sequence shown here is derived from an EMBL/GenBank/DDBJ whole genome shotgun (WGS) entry which is preliminary data.</text>
</comment>
<dbReference type="SUPFAM" id="SSF52317">
    <property type="entry name" value="Class I glutamine amidotransferase-like"/>
    <property type="match status" value="1"/>
</dbReference>
<dbReference type="GO" id="GO:0016740">
    <property type="term" value="F:transferase activity"/>
    <property type="evidence" value="ECO:0007669"/>
    <property type="project" value="UniProtKB-KW"/>
</dbReference>
<keyword evidence="1" id="KW-0315">Glutamine amidotransferase</keyword>
<dbReference type="Proteomes" id="UP000295361">
    <property type="component" value="Unassembled WGS sequence"/>
</dbReference>
<dbReference type="InterPro" id="IPR011697">
    <property type="entry name" value="Peptidase_C26"/>
</dbReference>
<dbReference type="Pfam" id="PF07722">
    <property type="entry name" value="Peptidase_C26"/>
    <property type="match status" value="1"/>
</dbReference>
<dbReference type="OrthoDB" id="9813383at2"/>
<accession>A0A4R6QNZ6</accession>
<evidence type="ECO:0000313" key="2">
    <source>
        <dbReference type="Proteomes" id="UP000295361"/>
    </source>
</evidence>
<dbReference type="GO" id="GO:0005829">
    <property type="term" value="C:cytosol"/>
    <property type="evidence" value="ECO:0007669"/>
    <property type="project" value="TreeGrafter"/>
</dbReference>
<protein>
    <submittedName>
        <fullName evidence="1">Putative glutamine amidotransferase</fullName>
    </submittedName>
</protein>
<organism evidence="1 2">
    <name type="scientific">Roseateles toxinivorans</name>
    <dbReference type="NCBI Taxonomy" id="270368"/>
    <lineage>
        <taxon>Bacteria</taxon>
        <taxon>Pseudomonadati</taxon>
        <taxon>Pseudomonadota</taxon>
        <taxon>Betaproteobacteria</taxon>
        <taxon>Burkholderiales</taxon>
        <taxon>Sphaerotilaceae</taxon>
        <taxon>Roseateles</taxon>
    </lineage>
</organism>
<reference evidence="1 2" key="1">
    <citation type="submission" date="2019-03" db="EMBL/GenBank/DDBJ databases">
        <title>Genomic Encyclopedia of Type Strains, Phase IV (KMG-IV): sequencing the most valuable type-strain genomes for metagenomic binning, comparative biology and taxonomic classification.</title>
        <authorList>
            <person name="Goeker M."/>
        </authorList>
    </citation>
    <scope>NUCLEOTIDE SEQUENCE [LARGE SCALE GENOMIC DNA]</scope>
    <source>
        <strain evidence="1 2">DSM 16998</strain>
    </source>
</reference>
<dbReference type="GO" id="GO:0006598">
    <property type="term" value="P:polyamine catabolic process"/>
    <property type="evidence" value="ECO:0007669"/>
    <property type="project" value="TreeGrafter"/>
</dbReference>
<keyword evidence="1" id="KW-0808">Transferase</keyword>
<dbReference type="InParanoid" id="A0A4R6QNZ6"/>
<gene>
    <name evidence="1" type="ORF">DES47_104500</name>
</gene>
<dbReference type="PANTHER" id="PTHR43235">
    <property type="entry name" value="GLUTAMINE AMIDOTRANSFERASE PB2B2.05-RELATED"/>
    <property type="match status" value="1"/>
</dbReference>
<dbReference type="InterPro" id="IPR044668">
    <property type="entry name" value="PuuD-like"/>
</dbReference>
<proteinExistence type="predicted"/>
<name>A0A4R6QNZ6_9BURK</name>
<evidence type="ECO:0000313" key="1">
    <source>
        <dbReference type="EMBL" id="TDP64211.1"/>
    </source>
</evidence>
<dbReference type="Gene3D" id="3.40.50.880">
    <property type="match status" value="1"/>
</dbReference>
<dbReference type="InterPro" id="IPR029062">
    <property type="entry name" value="Class_I_gatase-like"/>
</dbReference>
<dbReference type="CDD" id="cd01745">
    <property type="entry name" value="GATase1_2"/>
    <property type="match status" value="1"/>
</dbReference>
<dbReference type="AlphaFoldDB" id="A0A4R6QNZ6"/>
<dbReference type="PROSITE" id="PS51273">
    <property type="entry name" value="GATASE_TYPE_1"/>
    <property type="match status" value="1"/>
</dbReference>
<dbReference type="RefSeq" id="WP_133702035.1">
    <property type="nucleotide sequence ID" value="NZ_SNXS01000004.1"/>
</dbReference>
<keyword evidence="2" id="KW-1185">Reference proteome</keyword>
<dbReference type="GO" id="GO:0033969">
    <property type="term" value="F:gamma-glutamyl-gamma-aminobutyrate hydrolase activity"/>
    <property type="evidence" value="ECO:0007669"/>
    <property type="project" value="TreeGrafter"/>
</dbReference>
<dbReference type="EMBL" id="SNXS01000004">
    <property type="protein sequence ID" value="TDP64211.1"/>
    <property type="molecule type" value="Genomic_DNA"/>
</dbReference>
<dbReference type="PANTHER" id="PTHR43235:SF1">
    <property type="entry name" value="GLUTAMINE AMIDOTRANSFERASE PB2B2.05-RELATED"/>
    <property type="match status" value="1"/>
</dbReference>
<sequence length="270" mass="29395">MGSDSNLGRPKIGISACFFHADPVRPIFTGKTLQYIEQSVAHWLMGGGALPVMIPSPEGPTQRSDVSLADYAQWLDGLVLMGGSDVWPGSYGEEPLKPQWSGDRIRDEYEIALAKAFVAAGKPVLGVCRGLQLLNVAFGGTLLQDIPTQKPGALTHRDAALYDQNFHQIAFWPGTRLSSLYADQQEARVNSVHHQGIKDLAPDFIVEATAPADGMIEAVRWTGPSFVAAVQWHPEFHDPKDASVLNDDALLQDYLAAVARKRDPAQLEQA</sequence>